<dbReference type="AlphaFoldDB" id="A0A0F9HUM8"/>
<sequence>MEYAYMLSGGAPLKMGFQINETLSTAGIPVLAPGGNNAGVQISTVTSWANAVGVTLDTATYVAAQQTDGTSAEREVDVIISPTAVFRVLLSGGATENTALPLFTVSTVSTDGLAITTGDDFTGAPSFDESVIWCYSGANVGQKRKITSTSTTAATVTVPFDFDTVVGDEFMRAPYWFLDDTGNNIQTTTLLTQADTTITVGTGGKAKIIDMDLRDISGEGRTNSFALFIFDDHALREAT</sequence>
<name>A0A0F9HUM8_9ZZZZ</name>
<proteinExistence type="predicted"/>
<accession>A0A0F9HUM8</accession>
<dbReference type="EMBL" id="LAZR01021417">
    <property type="protein sequence ID" value="KKL85400.1"/>
    <property type="molecule type" value="Genomic_DNA"/>
</dbReference>
<protein>
    <submittedName>
        <fullName evidence="1">Uncharacterized protein</fullName>
    </submittedName>
</protein>
<reference evidence="1" key="1">
    <citation type="journal article" date="2015" name="Nature">
        <title>Complex archaea that bridge the gap between prokaryotes and eukaryotes.</title>
        <authorList>
            <person name="Spang A."/>
            <person name="Saw J.H."/>
            <person name="Jorgensen S.L."/>
            <person name="Zaremba-Niedzwiedzka K."/>
            <person name="Martijn J."/>
            <person name="Lind A.E."/>
            <person name="van Eijk R."/>
            <person name="Schleper C."/>
            <person name="Guy L."/>
            <person name="Ettema T.J."/>
        </authorList>
    </citation>
    <scope>NUCLEOTIDE SEQUENCE</scope>
</reference>
<comment type="caution">
    <text evidence="1">The sequence shown here is derived from an EMBL/GenBank/DDBJ whole genome shotgun (WGS) entry which is preliminary data.</text>
</comment>
<organism evidence="1">
    <name type="scientific">marine sediment metagenome</name>
    <dbReference type="NCBI Taxonomy" id="412755"/>
    <lineage>
        <taxon>unclassified sequences</taxon>
        <taxon>metagenomes</taxon>
        <taxon>ecological metagenomes</taxon>
    </lineage>
</organism>
<gene>
    <name evidence="1" type="ORF">LCGC14_1955110</name>
</gene>
<evidence type="ECO:0000313" key="1">
    <source>
        <dbReference type="EMBL" id="KKL85400.1"/>
    </source>
</evidence>